<dbReference type="InParanoid" id="A0A024GP49"/>
<dbReference type="AlphaFoldDB" id="A0A024GP49"/>
<dbReference type="PANTHER" id="PTHR43358:SF4">
    <property type="entry name" value="ALPHA_BETA HYDROLASE FOLD-1 DOMAIN-CONTAINING PROTEIN"/>
    <property type="match status" value="1"/>
</dbReference>
<evidence type="ECO:0008006" key="3">
    <source>
        <dbReference type="Google" id="ProtNLM"/>
    </source>
</evidence>
<organism evidence="1 2">
    <name type="scientific">Albugo candida</name>
    <dbReference type="NCBI Taxonomy" id="65357"/>
    <lineage>
        <taxon>Eukaryota</taxon>
        <taxon>Sar</taxon>
        <taxon>Stramenopiles</taxon>
        <taxon>Oomycota</taxon>
        <taxon>Peronosporomycetes</taxon>
        <taxon>Albuginales</taxon>
        <taxon>Albuginaceae</taxon>
        <taxon>Albugo</taxon>
    </lineage>
</organism>
<dbReference type="OrthoDB" id="10249433at2759"/>
<dbReference type="EMBL" id="CAIX01000241">
    <property type="protein sequence ID" value="CCI48667.1"/>
    <property type="molecule type" value="Genomic_DNA"/>
</dbReference>
<protein>
    <recommendedName>
        <fullName evidence="3">Serine aminopeptidase S33 domain-containing protein</fullName>
    </recommendedName>
</protein>
<dbReference type="SUPFAM" id="SSF53474">
    <property type="entry name" value="alpha/beta-Hydrolases"/>
    <property type="match status" value="1"/>
</dbReference>
<proteinExistence type="predicted"/>
<dbReference type="PANTHER" id="PTHR43358">
    <property type="entry name" value="ALPHA/BETA-HYDROLASE"/>
    <property type="match status" value="1"/>
</dbReference>
<keyword evidence="2" id="KW-1185">Reference proteome</keyword>
<evidence type="ECO:0000313" key="2">
    <source>
        <dbReference type="Proteomes" id="UP000053237"/>
    </source>
</evidence>
<evidence type="ECO:0000313" key="1">
    <source>
        <dbReference type="EMBL" id="CCI48667.1"/>
    </source>
</evidence>
<dbReference type="Gene3D" id="3.40.50.1820">
    <property type="entry name" value="alpha/beta hydrolase"/>
    <property type="match status" value="1"/>
</dbReference>
<sequence length="471" mass="53737">MDAAEEDIEIFTDGELEKDVGSMFMLQLNAKESLTRNPWDWWKLFSASYTECVESLISPPRPKYLTAQLGPNREEILHSSDSSHRNKCIVREDLRLRNTRNEWMECSFWTTNRESEDPIFEQPCIIYVHGISSSRLEALYIRHAVLGAGFSFFAFDCAGSGVSEGKYISFGYNEKNDLRTVVEYLYCVKSVPKVGIWGRCMGGASTLMFLREATRFRFFTVHVKASEFATLPLYYCHATKRLLCPTAMLTRSCSTLLVSWNAQMERAMLKKKKNSRLVTDAMLEILSVNGEDVRGQDPSTVRHITSKFTKTSNNTLLIRGIQSLAKHEEHENSFIFAIALDSVYCDLSRMLVDMLREVLKSANKRSLRFPPGTNTAASKIIAHSISKVAGFSVGDVKPIHALENTHLPCLFVHCSEVDFVRPEYTIQMFEEYSSKHKMCLSFDGSHHQNRPQFILDQVCSHFQTQFARSVE</sequence>
<accession>A0A024GP49</accession>
<dbReference type="InterPro" id="IPR029058">
    <property type="entry name" value="AB_hydrolase_fold"/>
</dbReference>
<reference evidence="1 2" key="1">
    <citation type="submission" date="2012-05" db="EMBL/GenBank/DDBJ databases">
        <title>Recombination and specialization in a pathogen metapopulation.</title>
        <authorList>
            <person name="Gardiner A."/>
            <person name="Kemen E."/>
            <person name="Schultz-Larsen T."/>
            <person name="MacLean D."/>
            <person name="Van Oosterhout C."/>
            <person name="Jones J.D.G."/>
        </authorList>
    </citation>
    <scope>NUCLEOTIDE SEQUENCE [LARGE SCALE GENOMIC DNA]</scope>
    <source>
        <strain evidence="1 2">Ac Nc2</strain>
    </source>
</reference>
<dbReference type="Proteomes" id="UP000053237">
    <property type="component" value="Unassembled WGS sequence"/>
</dbReference>
<dbReference type="InterPro" id="IPR052920">
    <property type="entry name" value="DNA-binding_regulatory"/>
</dbReference>
<comment type="caution">
    <text evidence="1">The sequence shown here is derived from an EMBL/GenBank/DDBJ whole genome shotgun (WGS) entry which is preliminary data.</text>
</comment>
<dbReference type="STRING" id="65357.A0A024GP49"/>
<name>A0A024GP49_9STRA</name>
<gene>
    <name evidence="1" type="ORF">BN9_098550</name>
</gene>